<feature type="transmembrane region" description="Helical" evidence="1">
    <location>
        <begin position="18"/>
        <end position="40"/>
    </location>
</feature>
<sequence>MSSLDVINDDLLDDFQLFLLQIITILGSLHFGLILFHSFTELKTAEERKMELFEPFHHLNHNDLSMEFNEMPPPFYFKEKPTLFSDNLNNLVEMFYWFVKFIGDYEKSNGKETRIVGKNARYIIKLGRYVLKYIKSYEKIKKE</sequence>
<dbReference type="OrthoDB" id="10446740at2759"/>
<dbReference type="EMBL" id="HACA01008757">
    <property type="protein sequence ID" value="CDW26118.1"/>
    <property type="molecule type" value="Transcribed_RNA"/>
</dbReference>
<dbReference type="AlphaFoldDB" id="A0A0K2TJ91"/>
<accession>A0A0K2TJ91</accession>
<name>A0A0K2TJ91_LEPSM</name>
<reference evidence="2" key="1">
    <citation type="submission" date="2014-05" db="EMBL/GenBank/DDBJ databases">
        <authorList>
            <person name="Chronopoulou M."/>
        </authorList>
    </citation>
    <scope>NUCLEOTIDE SEQUENCE</scope>
    <source>
        <tissue evidence="2">Whole organism</tissue>
    </source>
</reference>
<keyword evidence="1" id="KW-0812">Transmembrane</keyword>
<proteinExistence type="predicted"/>
<organism evidence="2">
    <name type="scientific">Lepeophtheirus salmonis</name>
    <name type="common">Salmon louse</name>
    <name type="synonym">Caligus salmonis</name>
    <dbReference type="NCBI Taxonomy" id="72036"/>
    <lineage>
        <taxon>Eukaryota</taxon>
        <taxon>Metazoa</taxon>
        <taxon>Ecdysozoa</taxon>
        <taxon>Arthropoda</taxon>
        <taxon>Crustacea</taxon>
        <taxon>Multicrustacea</taxon>
        <taxon>Hexanauplia</taxon>
        <taxon>Copepoda</taxon>
        <taxon>Siphonostomatoida</taxon>
        <taxon>Caligidae</taxon>
        <taxon>Lepeophtheirus</taxon>
    </lineage>
</organism>
<evidence type="ECO:0000313" key="2">
    <source>
        <dbReference type="EMBL" id="CDW26118.1"/>
    </source>
</evidence>
<keyword evidence="1" id="KW-1133">Transmembrane helix</keyword>
<keyword evidence="1" id="KW-0472">Membrane</keyword>
<evidence type="ECO:0000256" key="1">
    <source>
        <dbReference type="SAM" id="Phobius"/>
    </source>
</evidence>
<protein>
    <submittedName>
        <fullName evidence="2">Uncharacterized protein</fullName>
    </submittedName>
</protein>